<dbReference type="InterPro" id="IPR007330">
    <property type="entry name" value="MIT_dom"/>
</dbReference>
<evidence type="ECO:0000259" key="2">
    <source>
        <dbReference type="SMART" id="SM00745"/>
    </source>
</evidence>
<dbReference type="Proteomes" id="UP000694941">
    <property type="component" value="Unplaced"/>
</dbReference>
<proteinExistence type="predicted"/>
<dbReference type="GeneID" id="106461517"/>
<sequence>MAGVRKINDVGSVEKSAVSILSRAVEHDKNKRYTYAIVCYQEGIQLLLEALKETTNDTKKKHLRQKASDYMDRAEQMKKLVQKEKEAGTYHEQIHINNNESGYSYEKVFGPFLEDSVTRIEVEDPYIRTIHQTHNFLRFCELLVKRCPDLQEIMLLTGREEHEPTAQEKRFTQLTESLKKHKIVLTVKYSMTLHDREIRLDNFWVIKIGRGLDFFKAAENKFSIGFCDMSLRPCYETTIDIFHRKSIKRD</sequence>
<feature type="domain" description="MIT" evidence="2">
    <location>
        <begin position="10"/>
        <end position="88"/>
    </location>
</feature>
<reference evidence="4" key="1">
    <citation type="submission" date="2025-08" db="UniProtKB">
        <authorList>
            <consortium name="RefSeq"/>
        </authorList>
    </citation>
    <scope>IDENTIFICATION</scope>
    <source>
        <tissue evidence="4">Muscle</tissue>
    </source>
</reference>
<gene>
    <name evidence="4" type="primary">LOC106461517</name>
</gene>
<dbReference type="Pfam" id="PF16565">
    <property type="entry name" value="MIT_C"/>
    <property type="match status" value="1"/>
</dbReference>
<protein>
    <submittedName>
        <fullName evidence="4">MIT domain-containing protein 1-like isoform X1</fullName>
    </submittedName>
</protein>
<evidence type="ECO:0000313" key="4">
    <source>
        <dbReference type="RefSeq" id="XP_013776796.1"/>
    </source>
</evidence>
<keyword evidence="3" id="KW-1185">Reference proteome</keyword>
<dbReference type="InterPro" id="IPR038113">
    <property type="entry name" value="MITD1_C_sf"/>
</dbReference>
<dbReference type="CDD" id="cd02683">
    <property type="entry name" value="MIT_1"/>
    <property type="match status" value="1"/>
</dbReference>
<dbReference type="InterPro" id="IPR032341">
    <property type="entry name" value="MITD1_C"/>
</dbReference>
<dbReference type="Pfam" id="PF04212">
    <property type="entry name" value="MIT"/>
    <property type="match status" value="1"/>
</dbReference>
<dbReference type="RefSeq" id="XP_013776796.1">
    <property type="nucleotide sequence ID" value="XM_013921342.2"/>
</dbReference>
<dbReference type="SMART" id="SM00745">
    <property type="entry name" value="MIT"/>
    <property type="match status" value="1"/>
</dbReference>
<evidence type="ECO:0000256" key="1">
    <source>
        <dbReference type="SAM" id="Coils"/>
    </source>
</evidence>
<dbReference type="CDD" id="cd02685">
    <property type="entry name" value="MIT_C"/>
    <property type="match status" value="1"/>
</dbReference>
<dbReference type="Gene3D" id="1.20.58.80">
    <property type="entry name" value="Phosphotransferase system, lactose/cellobiose-type IIA subunit"/>
    <property type="match status" value="1"/>
</dbReference>
<feature type="coiled-coil region" evidence="1">
    <location>
        <begin position="60"/>
        <end position="87"/>
    </location>
</feature>
<keyword evidence="1" id="KW-0175">Coiled coil</keyword>
<dbReference type="InterPro" id="IPR036181">
    <property type="entry name" value="MIT_dom_sf"/>
</dbReference>
<dbReference type="Gene3D" id="3.30.870.30">
    <property type="entry name" value="MITD, C-terminal phospholipase D-like domain"/>
    <property type="match status" value="1"/>
</dbReference>
<dbReference type="PANTHER" id="PTHR21222">
    <property type="entry name" value="MIT DOMAIN-CONTAINING PROTEIN 1"/>
    <property type="match status" value="1"/>
</dbReference>
<dbReference type="InterPro" id="IPR045331">
    <property type="entry name" value="MITD1_N"/>
</dbReference>
<organism evidence="3 4">
    <name type="scientific">Limulus polyphemus</name>
    <name type="common">Atlantic horseshoe crab</name>
    <dbReference type="NCBI Taxonomy" id="6850"/>
    <lineage>
        <taxon>Eukaryota</taxon>
        <taxon>Metazoa</taxon>
        <taxon>Ecdysozoa</taxon>
        <taxon>Arthropoda</taxon>
        <taxon>Chelicerata</taxon>
        <taxon>Merostomata</taxon>
        <taxon>Xiphosura</taxon>
        <taxon>Limulidae</taxon>
        <taxon>Limulus</taxon>
    </lineage>
</organism>
<evidence type="ECO:0000313" key="3">
    <source>
        <dbReference type="Proteomes" id="UP000694941"/>
    </source>
</evidence>
<dbReference type="SUPFAM" id="SSF116846">
    <property type="entry name" value="MIT domain"/>
    <property type="match status" value="1"/>
</dbReference>
<name>A0ABM1B875_LIMPO</name>
<accession>A0ABM1B875</accession>
<dbReference type="PANTHER" id="PTHR21222:SF1">
    <property type="entry name" value="MIT DOMAIN-CONTAINING PROTEIN 1"/>
    <property type="match status" value="1"/>
</dbReference>
<dbReference type="InterPro" id="IPR052817">
    <property type="entry name" value="MIT_domain_contain_protein1"/>
</dbReference>